<gene>
    <name evidence="2" type="ORF">C1S79_20450</name>
</gene>
<reference evidence="2 3" key="1">
    <citation type="submission" date="2018-01" db="EMBL/GenBank/DDBJ databases">
        <title>Comparative genomics of Mycobacterium mucogenicum and Mycobacterium neoaurum clade members emphasizing tRNA and non-coding RNA.</title>
        <authorList>
            <person name="Behra P.R.K."/>
            <person name="Pettersson B.M.F."/>
            <person name="Das S."/>
            <person name="Dasgupta S."/>
            <person name="Kirsebom L.A."/>
        </authorList>
    </citation>
    <scope>NUCLEOTIDE SEQUENCE [LARGE SCALE GENOMIC DNA]</scope>
    <source>
        <strain evidence="2 3">DSM 45104</strain>
    </source>
</reference>
<dbReference type="Proteomes" id="UP000309984">
    <property type="component" value="Unassembled WGS sequence"/>
</dbReference>
<dbReference type="EMBL" id="POTM01000051">
    <property type="protein sequence ID" value="TLH64003.1"/>
    <property type="molecule type" value="Genomic_DNA"/>
</dbReference>
<dbReference type="RefSeq" id="WP_138250312.1">
    <property type="nucleotide sequence ID" value="NZ_AP022616.1"/>
</dbReference>
<evidence type="ECO:0000313" key="3">
    <source>
        <dbReference type="Proteomes" id="UP000309984"/>
    </source>
</evidence>
<accession>A0A7I7ZXI8</accession>
<name>A0A7I7ZXI8_9MYCO</name>
<proteinExistence type="predicted"/>
<sequence>MSAKGYKWIAKEIERLDPQVDFERIWQLSTCYYVGDFEMNVLYSLGFPHFILPPWGGETIARKGTGKLIRHQNKREKDTADAFWRWFEHGPSSMTTKESVEEVNRKHMAMEKRMPGNFAHNEDFVYTMCWIGADMHRLRVRIGMPGYTDNQQIACHRYWAEIAKLMWTANGPVTDFPSDFAGMLQYMATYEATDWEYSPEGGMTCEAVIEQFQNRWFPVGARWIGRKMIMALWDEPVHRVHRIPNVNLVTRKFFEFGLKMTFLMQEKVLPDPKRSTPEKKKMRAQKPKLVAA</sequence>
<dbReference type="AlphaFoldDB" id="A0A7I7ZXI8"/>
<evidence type="ECO:0000256" key="1">
    <source>
        <dbReference type="SAM" id="MobiDB-lite"/>
    </source>
</evidence>
<feature type="region of interest" description="Disordered" evidence="1">
    <location>
        <begin position="271"/>
        <end position="292"/>
    </location>
</feature>
<evidence type="ECO:0000313" key="2">
    <source>
        <dbReference type="EMBL" id="TLH64003.1"/>
    </source>
</evidence>
<organism evidence="2 3">
    <name type="scientific">Mycolicibacterium phocaicum</name>
    <dbReference type="NCBI Taxonomy" id="319706"/>
    <lineage>
        <taxon>Bacteria</taxon>
        <taxon>Bacillati</taxon>
        <taxon>Actinomycetota</taxon>
        <taxon>Actinomycetes</taxon>
        <taxon>Mycobacteriales</taxon>
        <taxon>Mycobacteriaceae</taxon>
        <taxon>Mycolicibacterium</taxon>
    </lineage>
</organism>
<keyword evidence="3" id="KW-1185">Reference proteome</keyword>
<protein>
    <submittedName>
        <fullName evidence="2">Uncharacterized protein</fullName>
    </submittedName>
</protein>
<comment type="caution">
    <text evidence="2">The sequence shown here is derived from an EMBL/GenBank/DDBJ whole genome shotgun (WGS) entry which is preliminary data.</text>
</comment>